<protein>
    <submittedName>
        <fullName evidence="1">Uncharacterized protein</fullName>
    </submittedName>
</protein>
<evidence type="ECO:0000313" key="1">
    <source>
        <dbReference type="EMBL" id="GIF96791.1"/>
    </source>
</evidence>
<gene>
    <name evidence="1" type="ORF">Cci01nite_18850</name>
</gene>
<proteinExistence type="predicted"/>
<dbReference type="EMBL" id="BONH01000006">
    <property type="protein sequence ID" value="GIF96791.1"/>
    <property type="molecule type" value="Genomic_DNA"/>
</dbReference>
<evidence type="ECO:0000313" key="2">
    <source>
        <dbReference type="Proteomes" id="UP000659904"/>
    </source>
</evidence>
<accession>A0A8J3NYI5</accession>
<dbReference type="AlphaFoldDB" id="A0A8J3NYI5"/>
<comment type="caution">
    <text evidence="1">The sequence shown here is derived from an EMBL/GenBank/DDBJ whole genome shotgun (WGS) entry which is preliminary data.</text>
</comment>
<name>A0A8J3NYI5_9ACTN</name>
<sequence>MTALPHPLLDPLGNLDRQGAQFDWDGHDVLRLDDRYRRRHLPLLHEAPRPRLAGDDLSPAEYWPPVRSAVIPIDDAALRADSDVAAFLDDLRAALGPAVWWTGLRLRAGLVHATLAPGLGPEAVLPDGPLTAIRLVVRGPWLGRFNTGRIYLPVQAADAASARRLEAVRVRLAAEHRPLLAGYLQLTGDVHGEQYAALRGLVRRYQARIQVPVTPADLWLMDTMDDLVLRSHIEQRVPFAANT</sequence>
<dbReference type="RefSeq" id="WP_120319702.1">
    <property type="nucleotide sequence ID" value="NZ_BONH01000006.1"/>
</dbReference>
<reference evidence="1 2" key="1">
    <citation type="submission" date="2021-01" db="EMBL/GenBank/DDBJ databases">
        <title>Whole genome shotgun sequence of Catellatospora citrea NBRC 14495.</title>
        <authorList>
            <person name="Komaki H."/>
            <person name="Tamura T."/>
        </authorList>
    </citation>
    <scope>NUCLEOTIDE SEQUENCE [LARGE SCALE GENOMIC DNA]</scope>
    <source>
        <strain evidence="1 2">NBRC 14495</strain>
    </source>
</reference>
<dbReference type="Proteomes" id="UP000659904">
    <property type="component" value="Unassembled WGS sequence"/>
</dbReference>
<organism evidence="1 2">
    <name type="scientific">Catellatospora citrea</name>
    <dbReference type="NCBI Taxonomy" id="53366"/>
    <lineage>
        <taxon>Bacteria</taxon>
        <taxon>Bacillati</taxon>
        <taxon>Actinomycetota</taxon>
        <taxon>Actinomycetes</taxon>
        <taxon>Micromonosporales</taxon>
        <taxon>Micromonosporaceae</taxon>
        <taxon>Catellatospora</taxon>
    </lineage>
</organism>
<keyword evidence="2" id="KW-1185">Reference proteome</keyword>